<proteinExistence type="predicted"/>
<protein>
    <submittedName>
        <fullName evidence="1">Uncharacterized protein</fullName>
    </submittedName>
</protein>
<name>A0AAV7L4S7_PLEWA</name>
<evidence type="ECO:0000313" key="1">
    <source>
        <dbReference type="EMBL" id="KAJ1082760.1"/>
    </source>
</evidence>
<reference evidence="1" key="1">
    <citation type="journal article" date="2022" name="bioRxiv">
        <title>Sequencing and chromosome-scale assembly of the giantPleurodeles waltlgenome.</title>
        <authorList>
            <person name="Brown T."/>
            <person name="Elewa A."/>
            <person name="Iarovenko S."/>
            <person name="Subramanian E."/>
            <person name="Araus A.J."/>
            <person name="Petzold A."/>
            <person name="Susuki M."/>
            <person name="Suzuki K.-i.T."/>
            <person name="Hayashi T."/>
            <person name="Toyoda A."/>
            <person name="Oliveira C."/>
            <person name="Osipova E."/>
            <person name="Leigh N.D."/>
            <person name="Simon A."/>
            <person name="Yun M.H."/>
        </authorList>
    </citation>
    <scope>NUCLEOTIDE SEQUENCE</scope>
    <source>
        <strain evidence="1">20211129_DDA</strain>
        <tissue evidence="1">Liver</tissue>
    </source>
</reference>
<dbReference type="EMBL" id="JANPWB010000016">
    <property type="protein sequence ID" value="KAJ1082760.1"/>
    <property type="molecule type" value="Genomic_DNA"/>
</dbReference>
<evidence type="ECO:0000313" key="2">
    <source>
        <dbReference type="Proteomes" id="UP001066276"/>
    </source>
</evidence>
<keyword evidence="2" id="KW-1185">Reference proteome</keyword>
<comment type="caution">
    <text evidence="1">The sequence shown here is derived from an EMBL/GenBank/DDBJ whole genome shotgun (WGS) entry which is preliminary data.</text>
</comment>
<dbReference type="Proteomes" id="UP001066276">
    <property type="component" value="Chromosome 12"/>
</dbReference>
<sequence length="53" mass="6441">LFFTLYISANELLYTRYRMKTHCRVQLIYRLWVPRVLDEPTSPIYPHNQKSPA</sequence>
<organism evidence="1 2">
    <name type="scientific">Pleurodeles waltl</name>
    <name type="common">Iberian ribbed newt</name>
    <dbReference type="NCBI Taxonomy" id="8319"/>
    <lineage>
        <taxon>Eukaryota</taxon>
        <taxon>Metazoa</taxon>
        <taxon>Chordata</taxon>
        <taxon>Craniata</taxon>
        <taxon>Vertebrata</taxon>
        <taxon>Euteleostomi</taxon>
        <taxon>Amphibia</taxon>
        <taxon>Batrachia</taxon>
        <taxon>Caudata</taxon>
        <taxon>Salamandroidea</taxon>
        <taxon>Salamandridae</taxon>
        <taxon>Pleurodelinae</taxon>
        <taxon>Pleurodeles</taxon>
    </lineage>
</organism>
<gene>
    <name evidence="1" type="ORF">NDU88_002925</name>
</gene>
<accession>A0AAV7L4S7</accession>
<feature type="non-terminal residue" evidence="1">
    <location>
        <position position="53"/>
    </location>
</feature>
<feature type="non-terminal residue" evidence="1">
    <location>
        <position position="1"/>
    </location>
</feature>
<dbReference type="AlphaFoldDB" id="A0AAV7L4S7"/>